<feature type="transmembrane region" description="Helical" evidence="2">
    <location>
        <begin position="76"/>
        <end position="94"/>
    </location>
</feature>
<evidence type="ECO:0000313" key="3">
    <source>
        <dbReference type="EMBL" id="GMI29283.1"/>
    </source>
</evidence>
<feature type="transmembrane region" description="Helical" evidence="2">
    <location>
        <begin position="52"/>
        <end position="69"/>
    </location>
</feature>
<evidence type="ECO:0000256" key="1">
    <source>
        <dbReference type="SAM" id="MobiDB-lite"/>
    </source>
</evidence>
<keyword evidence="2" id="KW-0812">Transmembrane</keyword>
<keyword evidence="2" id="KW-0472">Membrane</keyword>
<feature type="transmembrane region" description="Helical" evidence="2">
    <location>
        <begin position="106"/>
        <end position="124"/>
    </location>
</feature>
<reference evidence="3 4" key="1">
    <citation type="journal article" date="2023" name="Commun. Biol.">
        <title>Genome analysis of Parmales, the sister group of diatoms, reveals the evolutionary specialization of diatoms from phago-mixotrophs to photoautotrophs.</title>
        <authorList>
            <person name="Ban H."/>
            <person name="Sato S."/>
            <person name="Yoshikawa S."/>
            <person name="Yamada K."/>
            <person name="Nakamura Y."/>
            <person name="Ichinomiya M."/>
            <person name="Sato N."/>
            <person name="Blanc-Mathieu R."/>
            <person name="Endo H."/>
            <person name="Kuwata A."/>
            <person name="Ogata H."/>
        </authorList>
    </citation>
    <scope>NUCLEOTIDE SEQUENCE [LARGE SCALE GENOMIC DNA]</scope>
</reference>
<feature type="transmembrane region" description="Helical" evidence="2">
    <location>
        <begin position="232"/>
        <end position="255"/>
    </location>
</feature>
<feature type="compositionally biased region" description="Low complexity" evidence="1">
    <location>
        <begin position="334"/>
        <end position="347"/>
    </location>
</feature>
<gene>
    <name evidence="3" type="ORF">TeGR_g9491</name>
</gene>
<feature type="transmembrane region" description="Helical" evidence="2">
    <location>
        <begin position="20"/>
        <end position="40"/>
    </location>
</feature>
<accession>A0ABQ6MNV6</accession>
<feature type="region of interest" description="Disordered" evidence="1">
    <location>
        <begin position="327"/>
        <end position="367"/>
    </location>
</feature>
<proteinExistence type="predicted"/>
<evidence type="ECO:0008006" key="5">
    <source>
        <dbReference type="Google" id="ProtNLM"/>
    </source>
</evidence>
<organism evidence="3 4">
    <name type="scientific">Tetraparma gracilis</name>
    <dbReference type="NCBI Taxonomy" id="2962635"/>
    <lineage>
        <taxon>Eukaryota</taxon>
        <taxon>Sar</taxon>
        <taxon>Stramenopiles</taxon>
        <taxon>Ochrophyta</taxon>
        <taxon>Bolidophyceae</taxon>
        <taxon>Parmales</taxon>
        <taxon>Triparmaceae</taxon>
        <taxon>Tetraparma</taxon>
    </lineage>
</organism>
<sequence length="367" mass="40685">ETVSKYISSAKDSVKIAPLIRVLLFFFLSLPYLCTVAFFVTDNPVWFALFDQLRHLSMVFSVCFIFTNLERTVKRDYFVLAMLPLQAVLSTFMVANLSSDNAALDYIEYDLLGVFYLLLGFMLLRCKRCLRKLSVKRKRKIVSASFAMLVGCTTGIINISAETISCIWREALKTDGLELLRSRQNECSGLAFGANAFNFHIVAMISYSMALNTLVRKTAGTVRTDKIITGRVGIFEIAMLAIGGAASGLALWLFASRAQQPRTDWQVLSYLTLIGFWIIVVVSELIRGRFREVERAIAEEEKAVVKKPMHEHRPHSQRAMTGRLHVQESGELGGDSSAESSSGSSSSDEGEDFAMGDFSGGGGIMTV</sequence>
<feature type="non-terminal residue" evidence="3">
    <location>
        <position position="1"/>
    </location>
</feature>
<dbReference type="Proteomes" id="UP001165060">
    <property type="component" value="Unassembled WGS sequence"/>
</dbReference>
<feature type="transmembrane region" description="Helical" evidence="2">
    <location>
        <begin position="145"/>
        <end position="168"/>
    </location>
</feature>
<protein>
    <recommendedName>
        <fullName evidence="5">Transmembrane protein</fullName>
    </recommendedName>
</protein>
<dbReference type="EMBL" id="BRYB01004328">
    <property type="protein sequence ID" value="GMI29283.1"/>
    <property type="molecule type" value="Genomic_DNA"/>
</dbReference>
<evidence type="ECO:0000313" key="4">
    <source>
        <dbReference type="Proteomes" id="UP001165060"/>
    </source>
</evidence>
<feature type="transmembrane region" description="Helical" evidence="2">
    <location>
        <begin position="188"/>
        <end position="211"/>
    </location>
</feature>
<feature type="transmembrane region" description="Helical" evidence="2">
    <location>
        <begin position="267"/>
        <end position="286"/>
    </location>
</feature>
<keyword evidence="4" id="KW-1185">Reference proteome</keyword>
<feature type="compositionally biased region" description="Gly residues" evidence="1">
    <location>
        <begin position="358"/>
        <end position="367"/>
    </location>
</feature>
<comment type="caution">
    <text evidence="3">The sequence shown here is derived from an EMBL/GenBank/DDBJ whole genome shotgun (WGS) entry which is preliminary data.</text>
</comment>
<evidence type="ECO:0000256" key="2">
    <source>
        <dbReference type="SAM" id="Phobius"/>
    </source>
</evidence>
<keyword evidence="2" id="KW-1133">Transmembrane helix</keyword>
<name>A0ABQ6MNV6_9STRA</name>